<sequence length="93" mass="11093">RWSSHQLFEVLHISQFGEQFVVNLENKECSCRKWLITGIPCTHAITAMKFLNLNAEDYIDHWFRKSTYEETYNTIIYPFNGQLVWDITSYPDV</sequence>
<dbReference type="GO" id="GO:0008270">
    <property type="term" value="F:zinc ion binding"/>
    <property type="evidence" value="ECO:0007669"/>
    <property type="project" value="UniProtKB-KW"/>
</dbReference>
<evidence type="ECO:0000256" key="2">
    <source>
        <dbReference type="ARBA" id="ARBA00022771"/>
    </source>
</evidence>
<proteinExistence type="predicted"/>
<evidence type="ECO:0000256" key="3">
    <source>
        <dbReference type="ARBA" id="ARBA00022833"/>
    </source>
</evidence>
<dbReference type="OrthoDB" id="1939383at2759"/>
<dbReference type="Pfam" id="PF04434">
    <property type="entry name" value="SWIM"/>
    <property type="match status" value="1"/>
</dbReference>
<dbReference type="Proteomes" id="UP000291084">
    <property type="component" value="Chromosome 2"/>
</dbReference>
<accession>A0A0S3RER4</accession>
<feature type="non-terminal residue" evidence="6">
    <location>
        <position position="1"/>
    </location>
</feature>
<dbReference type="EMBL" id="AP015035">
    <property type="protein sequence ID" value="BAT78989.1"/>
    <property type="molecule type" value="Genomic_DNA"/>
</dbReference>
<dbReference type="PANTHER" id="PTHR31973">
    <property type="entry name" value="POLYPROTEIN, PUTATIVE-RELATED"/>
    <property type="match status" value="1"/>
</dbReference>
<organism evidence="6 7">
    <name type="scientific">Vigna angularis var. angularis</name>
    <dbReference type="NCBI Taxonomy" id="157739"/>
    <lineage>
        <taxon>Eukaryota</taxon>
        <taxon>Viridiplantae</taxon>
        <taxon>Streptophyta</taxon>
        <taxon>Embryophyta</taxon>
        <taxon>Tracheophyta</taxon>
        <taxon>Spermatophyta</taxon>
        <taxon>Magnoliopsida</taxon>
        <taxon>eudicotyledons</taxon>
        <taxon>Gunneridae</taxon>
        <taxon>Pentapetalae</taxon>
        <taxon>rosids</taxon>
        <taxon>fabids</taxon>
        <taxon>Fabales</taxon>
        <taxon>Fabaceae</taxon>
        <taxon>Papilionoideae</taxon>
        <taxon>50 kb inversion clade</taxon>
        <taxon>NPAAA clade</taxon>
        <taxon>indigoferoid/millettioid clade</taxon>
        <taxon>Phaseoleae</taxon>
        <taxon>Vigna</taxon>
    </lineage>
</organism>
<dbReference type="InterPro" id="IPR006564">
    <property type="entry name" value="Znf_PMZ"/>
</dbReference>
<feature type="domain" description="SWIM-type" evidence="5">
    <location>
        <begin position="20"/>
        <end position="52"/>
    </location>
</feature>
<keyword evidence="7" id="KW-1185">Reference proteome</keyword>
<dbReference type="PROSITE" id="PS50966">
    <property type="entry name" value="ZF_SWIM"/>
    <property type="match status" value="1"/>
</dbReference>
<keyword evidence="3" id="KW-0862">Zinc</keyword>
<keyword evidence="2 4" id="KW-0863">Zinc-finger</keyword>
<dbReference type="AlphaFoldDB" id="A0A0S3RER4"/>
<evidence type="ECO:0000256" key="1">
    <source>
        <dbReference type="ARBA" id="ARBA00022723"/>
    </source>
</evidence>
<evidence type="ECO:0000313" key="6">
    <source>
        <dbReference type="EMBL" id="BAT78989.1"/>
    </source>
</evidence>
<evidence type="ECO:0000259" key="5">
    <source>
        <dbReference type="PROSITE" id="PS50966"/>
    </source>
</evidence>
<keyword evidence="1" id="KW-0479">Metal-binding</keyword>
<dbReference type="InterPro" id="IPR007527">
    <property type="entry name" value="Znf_SWIM"/>
</dbReference>
<dbReference type="SMART" id="SM00575">
    <property type="entry name" value="ZnF_PMZ"/>
    <property type="match status" value="1"/>
</dbReference>
<evidence type="ECO:0000256" key="4">
    <source>
        <dbReference type="PROSITE-ProRule" id="PRU00325"/>
    </source>
</evidence>
<protein>
    <recommendedName>
        <fullName evidence="5">SWIM-type domain-containing protein</fullName>
    </recommendedName>
</protein>
<evidence type="ECO:0000313" key="7">
    <source>
        <dbReference type="Proteomes" id="UP000291084"/>
    </source>
</evidence>
<gene>
    <name evidence="6" type="primary">Vigan.02G176900</name>
    <name evidence="6" type="ORF">VIGAN_02176900</name>
</gene>
<reference evidence="6 7" key="1">
    <citation type="journal article" date="2015" name="Sci. Rep.">
        <title>The power of single molecule real-time sequencing technology in the de novo assembly of a eukaryotic genome.</title>
        <authorList>
            <person name="Sakai H."/>
            <person name="Naito K."/>
            <person name="Ogiso-Tanaka E."/>
            <person name="Takahashi Y."/>
            <person name="Iseki K."/>
            <person name="Muto C."/>
            <person name="Satou K."/>
            <person name="Teruya K."/>
            <person name="Shiroma A."/>
            <person name="Shimoji M."/>
            <person name="Hirano T."/>
            <person name="Itoh T."/>
            <person name="Kaga A."/>
            <person name="Tomooka N."/>
        </authorList>
    </citation>
    <scope>NUCLEOTIDE SEQUENCE [LARGE SCALE GENOMIC DNA]</scope>
    <source>
        <strain evidence="7">cv. Shumari</strain>
    </source>
</reference>
<name>A0A0S3RER4_PHAAN</name>
<dbReference type="PANTHER" id="PTHR31973:SF187">
    <property type="entry name" value="MUTATOR TRANSPOSASE MUDRA PROTEIN"/>
    <property type="match status" value="1"/>
</dbReference>